<evidence type="ECO:0000259" key="1">
    <source>
        <dbReference type="Pfam" id="PF00535"/>
    </source>
</evidence>
<organism evidence="2 3">
    <name type="scientific">Algoriphagus lacus</name>
    <dbReference type="NCBI Taxonomy" id="2056311"/>
    <lineage>
        <taxon>Bacteria</taxon>
        <taxon>Pseudomonadati</taxon>
        <taxon>Bacteroidota</taxon>
        <taxon>Cytophagia</taxon>
        <taxon>Cytophagales</taxon>
        <taxon>Cyclobacteriaceae</taxon>
        <taxon>Algoriphagus</taxon>
    </lineage>
</organism>
<dbReference type="PANTHER" id="PTHR22916:SF3">
    <property type="entry name" value="UDP-GLCNAC:BETAGAL BETA-1,3-N-ACETYLGLUCOSAMINYLTRANSFERASE-LIKE PROTEIN 1"/>
    <property type="match status" value="1"/>
</dbReference>
<keyword evidence="2" id="KW-0808">Transferase</keyword>
<reference evidence="2 3" key="1">
    <citation type="submission" date="2018-09" db="EMBL/GenBank/DDBJ databases">
        <authorList>
            <person name="Wang X."/>
            <person name="Du Z."/>
        </authorList>
    </citation>
    <scope>NUCLEOTIDE SEQUENCE [LARGE SCALE GENOMIC DNA]</scope>
    <source>
        <strain evidence="2 3">N3</strain>
    </source>
</reference>
<keyword evidence="3" id="KW-1185">Reference proteome</keyword>
<dbReference type="PANTHER" id="PTHR22916">
    <property type="entry name" value="GLYCOSYLTRANSFERASE"/>
    <property type="match status" value="1"/>
</dbReference>
<name>A0A418PVK7_9BACT</name>
<dbReference type="InterPro" id="IPR001173">
    <property type="entry name" value="Glyco_trans_2-like"/>
</dbReference>
<comment type="caution">
    <text evidence="2">The sequence shown here is derived from an EMBL/GenBank/DDBJ whole genome shotgun (WGS) entry which is preliminary data.</text>
</comment>
<dbReference type="Pfam" id="PF00535">
    <property type="entry name" value="Glycos_transf_2"/>
    <property type="match status" value="1"/>
</dbReference>
<evidence type="ECO:0000313" key="3">
    <source>
        <dbReference type="Proteomes" id="UP000283522"/>
    </source>
</evidence>
<sequence>MIEKDMNSPLVSIITATYNSSHLLKYAIQSVLDSYFQDWELIVVGDCCTDDTEELVRSFGDPRISFFNLEQNSGQQAKPNNFALERARGQYIAFLNQDDMFFTLHLRECVAEIQISEADFLIVPGLEILPSKKENLEEGKIEAQLCSVHPDGNFSANVFSVASTWFFKRSLVDRLGPWKMEKDLYVTPSQEWLFRAWKSGIKFHFPARCGILVIISGARKGSYKMNSSFEHEFFYQRLNDHALKSKLYERAAIFVSKKLHKELFFDPKLLIKRLGGYQLDWFLKKLGIHPTAVRFRFAWGKKGGLIEYARKNSGL</sequence>
<dbReference type="AlphaFoldDB" id="A0A418PVK7"/>
<dbReference type="Proteomes" id="UP000283522">
    <property type="component" value="Unassembled WGS sequence"/>
</dbReference>
<dbReference type="SUPFAM" id="SSF53448">
    <property type="entry name" value="Nucleotide-diphospho-sugar transferases"/>
    <property type="match status" value="1"/>
</dbReference>
<dbReference type="InterPro" id="IPR029044">
    <property type="entry name" value="Nucleotide-diphossugar_trans"/>
</dbReference>
<dbReference type="CDD" id="cd00761">
    <property type="entry name" value="Glyco_tranf_GTA_type"/>
    <property type="match status" value="1"/>
</dbReference>
<accession>A0A418PVK7</accession>
<dbReference type="Gene3D" id="3.90.550.10">
    <property type="entry name" value="Spore Coat Polysaccharide Biosynthesis Protein SpsA, Chain A"/>
    <property type="match status" value="1"/>
</dbReference>
<proteinExistence type="predicted"/>
<evidence type="ECO:0000313" key="2">
    <source>
        <dbReference type="EMBL" id="RIW18217.1"/>
    </source>
</evidence>
<dbReference type="EMBL" id="QXML01000001">
    <property type="protein sequence ID" value="RIW18217.1"/>
    <property type="molecule type" value="Genomic_DNA"/>
</dbReference>
<protein>
    <submittedName>
        <fullName evidence="2">Glycosyltransferase family 2 protein</fullName>
    </submittedName>
</protein>
<dbReference type="GO" id="GO:0016758">
    <property type="term" value="F:hexosyltransferase activity"/>
    <property type="evidence" value="ECO:0007669"/>
    <property type="project" value="UniProtKB-ARBA"/>
</dbReference>
<feature type="domain" description="Glycosyltransferase 2-like" evidence="1">
    <location>
        <begin position="12"/>
        <end position="127"/>
    </location>
</feature>
<gene>
    <name evidence="2" type="ORF">D0X99_00515</name>
</gene>